<dbReference type="InterPro" id="IPR027417">
    <property type="entry name" value="P-loop_NTPase"/>
</dbReference>
<dbReference type="InterPro" id="IPR014729">
    <property type="entry name" value="Rossmann-like_a/b/a_fold"/>
</dbReference>
<dbReference type="Pfam" id="PF01467">
    <property type="entry name" value="CTP_transf_like"/>
    <property type="match status" value="1"/>
</dbReference>
<dbReference type="InterPro" id="IPR052735">
    <property type="entry name" value="NAD_biosynth-regulator"/>
</dbReference>
<organism evidence="3">
    <name type="scientific">Bacillus phage KoopaTroopa</name>
    <dbReference type="NCBI Taxonomy" id="3234046"/>
    <lineage>
        <taxon>Viruses</taxon>
        <taxon>Duplodnaviria</taxon>
        <taxon>Heunggongvirae</taxon>
        <taxon>Uroviricota</taxon>
        <taxon>Caudoviricetes</taxon>
    </lineage>
</organism>
<evidence type="ECO:0000313" key="3">
    <source>
        <dbReference type="EMBL" id="XDJ02566.1"/>
    </source>
</evidence>
<name>A0AB39C7L1_9CAUD</name>
<dbReference type="Gene3D" id="3.40.50.620">
    <property type="entry name" value="HUPs"/>
    <property type="match status" value="1"/>
</dbReference>
<keyword evidence="3" id="KW-0418">Kinase</keyword>
<dbReference type="PANTHER" id="PTHR37512:SF1">
    <property type="entry name" value="NADR_TTD14 AAA DOMAIN-CONTAINING PROTEIN"/>
    <property type="match status" value="1"/>
</dbReference>
<dbReference type="PANTHER" id="PTHR37512">
    <property type="entry name" value="TRIFUNCTIONAL NAD BIOSYNTHESIS/REGULATOR PROTEIN NADR"/>
    <property type="match status" value="1"/>
</dbReference>
<dbReference type="NCBIfam" id="NF005988">
    <property type="entry name" value="PRK08099.1"/>
    <property type="match status" value="1"/>
</dbReference>
<dbReference type="PIRSF" id="PIRSF004776">
    <property type="entry name" value="NadR_NMNAT/RNK"/>
    <property type="match status" value="1"/>
</dbReference>
<dbReference type="SUPFAM" id="SSF52540">
    <property type="entry name" value="P-loop containing nucleoside triphosphate hydrolases"/>
    <property type="match status" value="1"/>
</dbReference>
<evidence type="ECO:0000259" key="2">
    <source>
        <dbReference type="Pfam" id="PF13521"/>
    </source>
</evidence>
<sequence length="350" mass="40694">MDKKEMMFMNKTVGFYGGKFYPVHMGHVYAMTVASTMVDELHIIVSHDENYEVNVLSKDSKLPHVNYTQRVRWWTEITKDMPHVHVHEVYEENTGKLESWQEGAKGIRKAIGEPITHVFSSEHAYTDFFNVLYPEAEHVVVDANRDTYPVSATKLRTEGVYKNWELLPEVVRRHYVKKVVIIGTESCGKSTLVKNLATLYNTNYVEEYGRTFYEELGGCEGVTIPEDYPLIACKHKVMEYEGLKGANKLLFIDTEAIVTQYYLKAYLGERDALLTRIANNQQYDLWIFLEPDVKWVDDGTRTFGEQSVREQNNNDLKYMLKYMGVEYITIKGNYNERLKETIKNVENLLT</sequence>
<keyword evidence="3" id="KW-0808">Transferase</keyword>
<feature type="domain" description="NadR/Ttd14 AAA" evidence="2">
    <location>
        <begin position="178"/>
        <end position="337"/>
    </location>
</feature>
<dbReference type="InterPro" id="IPR038727">
    <property type="entry name" value="NadR/Ttd14_AAA_dom"/>
</dbReference>
<dbReference type="InterPro" id="IPR004821">
    <property type="entry name" value="Cyt_trans-like"/>
</dbReference>
<accession>A0AB39C7L1</accession>
<dbReference type="EMBL" id="PP965177">
    <property type="protein sequence ID" value="XDJ02566.1"/>
    <property type="molecule type" value="Genomic_DNA"/>
</dbReference>
<reference evidence="3" key="1">
    <citation type="submission" date="2024-06" db="EMBL/GenBank/DDBJ databases">
        <authorList>
            <person name="Lee H."/>
            <person name="Agrawal S."/>
        </authorList>
    </citation>
    <scope>NUCLEOTIDE SEQUENCE</scope>
</reference>
<dbReference type="InterPro" id="IPR016429">
    <property type="entry name" value="NAD_NadR"/>
</dbReference>
<evidence type="ECO:0000259" key="1">
    <source>
        <dbReference type="Pfam" id="PF01467"/>
    </source>
</evidence>
<dbReference type="Gene3D" id="3.40.50.300">
    <property type="entry name" value="P-loop containing nucleotide triphosphate hydrolases"/>
    <property type="match status" value="1"/>
</dbReference>
<dbReference type="Pfam" id="PF13521">
    <property type="entry name" value="AAA_28"/>
    <property type="match status" value="1"/>
</dbReference>
<dbReference type="NCBIfam" id="TIGR00125">
    <property type="entry name" value="cyt_tran_rel"/>
    <property type="match status" value="1"/>
</dbReference>
<proteinExistence type="predicted"/>
<dbReference type="GO" id="GO:0050262">
    <property type="term" value="F:ribosylnicotinamide kinase activity"/>
    <property type="evidence" value="ECO:0007669"/>
    <property type="project" value="InterPro"/>
</dbReference>
<dbReference type="SUPFAM" id="SSF52374">
    <property type="entry name" value="Nucleotidylyl transferase"/>
    <property type="match status" value="1"/>
</dbReference>
<dbReference type="GO" id="GO:0009435">
    <property type="term" value="P:NAD+ biosynthetic process"/>
    <property type="evidence" value="ECO:0007669"/>
    <property type="project" value="InterPro"/>
</dbReference>
<dbReference type="GO" id="GO:0000309">
    <property type="term" value="F:nicotinamide-nucleotide adenylyltransferase activity"/>
    <property type="evidence" value="ECO:0007669"/>
    <property type="project" value="InterPro"/>
</dbReference>
<protein>
    <submittedName>
        <fullName evidence="3">Nicotinamide-nucleotide adenylyl-transferase NADR family ribosylnicotinamide kinase</fullName>
    </submittedName>
</protein>
<feature type="domain" description="Cytidyltransferase-like" evidence="1">
    <location>
        <begin position="15"/>
        <end position="84"/>
    </location>
</feature>